<dbReference type="Gene3D" id="3.40.50.300">
    <property type="entry name" value="P-loop containing nucleotide triphosphate hydrolases"/>
    <property type="match status" value="1"/>
</dbReference>
<evidence type="ECO:0000313" key="1">
    <source>
        <dbReference type="EMBL" id="ROR32360.1"/>
    </source>
</evidence>
<sequence length="297" mass="31452">MRAPLRPSGPETWAVPELSAHLVLRGAGALIAPLRAVLRDWSVVPVQGTPPGPGIAIRHREGAYERCSPWTEAPRRFRDPVDAVCDLVVDLVHAYVAARPERLCLHAAAVETASGILLIPSTYRSGKSTLATALAARGARLFSDDVAPLGPAGEVEALGMLPRLRLPLPAGLGAAAQALTAAHPGPTSARYRYLALDAAGLAPRGTRRPVAAIVTLERAEGAAPALMEGDADHALQHLLLRNFARGPLPSRIFLRLRRLAAAVPCYRLRYGEAAEGAALLAERFAPLAPREVLDRAG</sequence>
<dbReference type="AlphaFoldDB" id="A0A3N1Y0M8"/>
<evidence type="ECO:0008006" key="3">
    <source>
        <dbReference type="Google" id="ProtNLM"/>
    </source>
</evidence>
<proteinExistence type="predicted"/>
<dbReference type="SUPFAM" id="SSF53795">
    <property type="entry name" value="PEP carboxykinase-like"/>
    <property type="match status" value="1"/>
</dbReference>
<organism evidence="1 2">
    <name type="scientific">Inmirania thermothiophila</name>
    <dbReference type="NCBI Taxonomy" id="1750597"/>
    <lineage>
        <taxon>Bacteria</taxon>
        <taxon>Pseudomonadati</taxon>
        <taxon>Pseudomonadota</taxon>
        <taxon>Gammaproteobacteria</taxon>
        <taxon>Chromatiales</taxon>
        <taxon>Ectothiorhodospiraceae</taxon>
        <taxon>Inmirania</taxon>
    </lineage>
</organism>
<reference evidence="1 2" key="1">
    <citation type="submission" date="2018-11" db="EMBL/GenBank/DDBJ databases">
        <title>Genomic Encyclopedia of Type Strains, Phase IV (KMG-IV): sequencing the most valuable type-strain genomes for metagenomic binning, comparative biology and taxonomic classification.</title>
        <authorList>
            <person name="Goeker M."/>
        </authorList>
    </citation>
    <scope>NUCLEOTIDE SEQUENCE [LARGE SCALE GENOMIC DNA]</scope>
    <source>
        <strain evidence="1 2">DSM 100275</strain>
    </source>
</reference>
<dbReference type="InterPro" id="IPR027417">
    <property type="entry name" value="P-loop_NTPase"/>
</dbReference>
<keyword evidence="2" id="KW-1185">Reference proteome</keyword>
<comment type="caution">
    <text evidence="1">The sequence shown here is derived from an EMBL/GenBank/DDBJ whole genome shotgun (WGS) entry which is preliminary data.</text>
</comment>
<dbReference type="Proteomes" id="UP000276634">
    <property type="component" value="Unassembled WGS sequence"/>
</dbReference>
<dbReference type="EMBL" id="RJVI01000002">
    <property type="protein sequence ID" value="ROR32360.1"/>
    <property type="molecule type" value="Genomic_DNA"/>
</dbReference>
<accession>A0A3N1Y0M8</accession>
<evidence type="ECO:0000313" key="2">
    <source>
        <dbReference type="Proteomes" id="UP000276634"/>
    </source>
</evidence>
<protein>
    <recommendedName>
        <fullName evidence="3">Hpr(Ser) kinase/phosphatase</fullName>
    </recommendedName>
</protein>
<name>A0A3N1Y0M8_9GAMM</name>
<gene>
    <name evidence="1" type="ORF">EDC57_1558</name>
</gene>